<dbReference type="AlphaFoldDB" id="A0A0K2VZ18"/>
<proteinExistence type="predicted"/>
<evidence type="ECO:0000313" key="2">
    <source>
        <dbReference type="Proteomes" id="UP000182888"/>
    </source>
</evidence>
<accession>A0A0K2VZ18</accession>
<organism evidence="1 2">
    <name type="scientific">Mesorhizobium plurifarium</name>
    <dbReference type="NCBI Taxonomy" id="69974"/>
    <lineage>
        <taxon>Bacteria</taxon>
        <taxon>Pseudomonadati</taxon>
        <taxon>Pseudomonadota</taxon>
        <taxon>Alphaproteobacteria</taxon>
        <taxon>Hyphomicrobiales</taxon>
        <taxon>Phyllobacteriaceae</taxon>
        <taxon>Mesorhizobium</taxon>
    </lineage>
</organism>
<protein>
    <submittedName>
        <fullName evidence="1">Uncharacterized protein</fullName>
    </submittedName>
</protein>
<name>A0A0K2VZ18_MESPL</name>
<reference evidence="2" key="1">
    <citation type="submission" date="2014-08" db="EMBL/GenBank/DDBJ databases">
        <authorList>
            <person name="Edwards T."/>
        </authorList>
    </citation>
    <scope>NUCLEOTIDE SEQUENCE [LARGE SCALE GENOMIC DNA]</scope>
</reference>
<dbReference type="EMBL" id="CCND01000013">
    <property type="protein sequence ID" value="CDX57184.1"/>
    <property type="molecule type" value="Genomic_DNA"/>
</dbReference>
<gene>
    <name evidence="1" type="ORF">MPL1032_200113</name>
</gene>
<dbReference type="Proteomes" id="UP000182888">
    <property type="component" value="Unassembled WGS sequence"/>
</dbReference>
<evidence type="ECO:0000313" key="1">
    <source>
        <dbReference type="EMBL" id="CDX57184.1"/>
    </source>
</evidence>
<sequence>MGCRSLICHLRVPDDKSRAFKSCFDAYRFPKTEATFGRYALMFMKKREGRARKFPAAPAALRPPGTPGP</sequence>